<protein>
    <submittedName>
        <fullName evidence="2">Uncharacterized protein</fullName>
    </submittedName>
</protein>
<reference evidence="2 3" key="1">
    <citation type="submission" date="2017-03" db="EMBL/GenBank/DDBJ databases">
        <authorList>
            <person name="Afonso C.L."/>
            <person name="Miller P.J."/>
            <person name="Scott M.A."/>
            <person name="Spackman E."/>
            <person name="Goraichik I."/>
            <person name="Dimitrov K.M."/>
            <person name="Suarez D.L."/>
            <person name="Swayne D.E."/>
        </authorList>
    </citation>
    <scope>NUCLEOTIDE SEQUENCE [LARGE SCALE GENOMIC DNA]</scope>
    <source>
        <strain evidence="2 3">CECT 7751</strain>
    </source>
</reference>
<feature type="transmembrane region" description="Helical" evidence="1">
    <location>
        <begin position="103"/>
        <end position="126"/>
    </location>
</feature>
<dbReference type="OrthoDB" id="7874312at2"/>
<dbReference type="AlphaFoldDB" id="A0A1X6Z5Z4"/>
<dbReference type="Proteomes" id="UP000193963">
    <property type="component" value="Unassembled WGS sequence"/>
</dbReference>
<keyword evidence="1" id="KW-0472">Membrane</keyword>
<keyword evidence="3" id="KW-1185">Reference proteome</keyword>
<organism evidence="2 3">
    <name type="scientific">Pseudooceanicola marinus</name>
    <dbReference type="NCBI Taxonomy" id="396013"/>
    <lineage>
        <taxon>Bacteria</taxon>
        <taxon>Pseudomonadati</taxon>
        <taxon>Pseudomonadota</taxon>
        <taxon>Alphaproteobacteria</taxon>
        <taxon>Rhodobacterales</taxon>
        <taxon>Paracoccaceae</taxon>
        <taxon>Pseudooceanicola</taxon>
    </lineage>
</organism>
<accession>A0A1X6Z5Z4</accession>
<dbReference type="RefSeq" id="WP_085887771.1">
    <property type="nucleotide sequence ID" value="NZ_FWFN01000003.1"/>
</dbReference>
<sequence length="130" mass="14979">MADTLNSLDSRMGRSARRLRRKLGGKRGHLHLRDADLDRLTRRAGRDLPAPARREAKKILATRAQMQDPRLAARMDPARLTSSFRRFDAALGQWNPARRRRNMWLNALAGYAFNLIVFGVLVWAFLQWQG</sequence>
<proteinExistence type="predicted"/>
<evidence type="ECO:0000256" key="1">
    <source>
        <dbReference type="SAM" id="Phobius"/>
    </source>
</evidence>
<dbReference type="EMBL" id="FWFN01000003">
    <property type="protein sequence ID" value="SLN41564.1"/>
    <property type="molecule type" value="Genomic_DNA"/>
</dbReference>
<gene>
    <name evidence="2" type="ORF">PSM7751_01914</name>
</gene>
<keyword evidence="1" id="KW-1133">Transmembrane helix</keyword>
<evidence type="ECO:0000313" key="3">
    <source>
        <dbReference type="Proteomes" id="UP000193963"/>
    </source>
</evidence>
<keyword evidence="1" id="KW-0812">Transmembrane</keyword>
<evidence type="ECO:0000313" key="2">
    <source>
        <dbReference type="EMBL" id="SLN41564.1"/>
    </source>
</evidence>
<name>A0A1X6Z5Z4_9RHOB</name>